<feature type="compositionally biased region" description="Basic residues" evidence="2">
    <location>
        <begin position="656"/>
        <end position="669"/>
    </location>
</feature>
<evidence type="ECO:0000313" key="5">
    <source>
        <dbReference type="EMBL" id="MFJ6038389.1"/>
    </source>
</evidence>
<dbReference type="RefSeq" id="WP_350890216.1">
    <property type="nucleotide sequence ID" value="NZ_JBEOTR010000006.1"/>
</dbReference>
<dbReference type="CDD" id="cd00130">
    <property type="entry name" value="PAS"/>
    <property type="match status" value="1"/>
</dbReference>
<dbReference type="EMBL" id="JBIVPC010000010">
    <property type="protein sequence ID" value="MFJ6038389.1"/>
    <property type="molecule type" value="Genomic_DNA"/>
</dbReference>
<dbReference type="InterPro" id="IPR001932">
    <property type="entry name" value="PPM-type_phosphatase-like_dom"/>
</dbReference>
<dbReference type="SUPFAM" id="SSF81606">
    <property type="entry name" value="PP2C-like"/>
    <property type="match status" value="1"/>
</dbReference>
<evidence type="ECO:0000259" key="4">
    <source>
        <dbReference type="SMART" id="SM00331"/>
    </source>
</evidence>
<gene>
    <name evidence="5" type="ORF">ACIQFM_19285</name>
</gene>
<dbReference type="SUPFAM" id="SSF55785">
    <property type="entry name" value="PYP-like sensor domain (PAS domain)"/>
    <property type="match status" value="2"/>
</dbReference>
<proteinExistence type="predicted"/>
<protein>
    <submittedName>
        <fullName evidence="5">SpoIIE family protein phosphatase</fullName>
    </submittedName>
</protein>
<sequence>MAAVALFAGAEHRLVYQNEACARLLGARPVGLPAREAFPEPDAGEFLTVLDEVVATGRPRQLPEAREPDPGAPEQARYFVYSCTPVTMSEGRGAMVVALDTTAETMALERYEAVVTAVSQMVWVLRADGSAQELVPGCQQLTGSPWRDRMDEQWGAHIHPHDRARLRQEWYAALAEESPGLFETTFRVRASDGSYRHMSTRCVPILRNGRPEEWMAATDDVQDTWSATLRERLLAEIAQVSGGGLDESFAAVAKAIVPELADACVIMLLDHEEWPPPEHVPVTARRAASATRHGLPARPPLQDQTVVISGTVRDVLARRAPCTFDLSAGKGMPPGIVPAVTEQWLRSADATSLTLYPLVAEDVVLGYAATSANGDSPAPGPADTTLIQGIFRASERPIRKALELQRARRTALRLQHAHLTSPPAVPGASLAACYEPASSANEIGGDWYDAVVHAEDTLVLDIGDVSGHGLTAATAMGQLRSMLRGLAWNNGPECLPSAVLTMLEDAAEGLDIASFTTAVHARLQRRPDGAWHMTWSNAGHRPPLLIPARADPYFLTGAGTDPPLCVAPVLPRTSHTHILAPGDTLLLYTDGLIETPTASLDDGQHRLLTAAAHQRGASLSDLLGSLQRSLSDNRDDIALIAFRADPPTLAPPGHRGPLRGRATRQRPGR</sequence>
<dbReference type="NCBIfam" id="TIGR00229">
    <property type="entry name" value="sensory_box"/>
    <property type="match status" value="1"/>
</dbReference>
<organism evidence="5 6">
    <name type="scientific">Streptomyces ardesiacus</name>
    <dbReference type="NCBI Taxonomy" id="285564"/>
    <lineage>
        <taxon>Bacteria</taxon>
        <taxon>Bacillati</taxon>
        <taxon>Actinomycetota</taxon>
        <taxon>Actinomycetes</taxon>
        <taxon>Kitasatosporales</taxon>
        <taxon>Streptomycetaceae</taxon>
        <taxon>Streptomyces</taxon>
    </lineage>
</organism>
<dbReference type="Gene3D" id="3.60.40.10">
    <property type="entry name" value="PPM-type phosphatase domain"/>
    <property type="match status" value="1"/>
</dbReference>
<dbReference type="PANTHER" id="PTHR43156:SF2">
    <property type="entry name" value="STAGE II SPORULATION PROTEIN E"/>
    <property type="match status" value="1"/>
</dbReference>
<name>A0ABW8HDD7_9ACTN</name>
<accession>A0ABW8HDD7</accession>
<feature type="region of interest" description="Disordered" evidence="2">
    <location>
        <begin position="644"/>
        <end position="669"/>
    </location>
</feature>
<dbReference type="SMART" id="SM00331">
    <property type="entry name" value="PP2C_SIG"/>
    <property type="match status" value="1"/>
</dbReference>
<evidence type="ECO:0000256" key="1">
    <source>
        <dbReference type="ARBA" id="ARBA00022801"/>
    </source>
</evidence>
<reference evidence="5 6" key="1">
    <citation type="submission" date="2024-10" db="EMBL/GenBank/DDBJ databases">
        <title>The Natural Products Discovery Center: Release of the First 8490 Sequenced Strains for Exploring Actinobacteria Biosynthetic Diversity.</title>
        <authorList>
            <person name="Kalkreuter E."/>
            <person name="Kautsar S.A."/>
            <person name="Yang D."/>
            <person name="Bader C.D."/>
            <person name="Teijaro C.N."/>
            <person name="Fluegel L."/>
            <person name="Davis C.M."/>
            <person name="Simpson J.R."/>
            <person name="Lauterbach L."/>
            <person name="Steele A.D."/>
            <person name="Gui C."/>
            <person name="Meng S."/>
            <person name="Li G."/>
            <person name="Viehrig K."/>
            <person name="Ye F."/>
            <person name="Su P."/>
            <person name="Kiefer A.F."/>
            <person name="Nichols A."/>
            <person name="Cepeda A.J."/>
            <person name="Yan W."/>
            <person name="Fan B."/>
            <person name="Jiang Y."/>
            <person name="Adhikari A."/>
            <person name="Zheng C.-J."/>
            <person name="Schuster L."/>
            <person name="Cowan T.M."/>
            <person name="Smanski M.J."/>
            <person name="Chevrette M.G."/>
            <person name="De Carvalho L.P.S."/>
            <person name="Shen B."/>
        </authorList>
    </citation>
    <scope>NUCLEOTIDE SEQUENCE [LARGE SCALE GENOMIC DNA]</scope>
    <source>
        <strain evidence="5 6">NPDC093086</strain>
    </source>
</reference>
<keyword evidence="6" id="KW-1185">Reference proteome</keyword>
<dbReference type="SMART" id="SM00091">
    <property type="entry name" value="PAS"/>
    <property type="match status" value="1"/>
</dbReference>
<dbReference type="Gene3D" id="3.30.450.20">
    <property type="entry name" value="PAS domain"/>
    <property type="match status" value="2"/>
</dbReference>
<evidence type="ECO:0000313" key="6">
    <source>
        <dbReference type="Proteomes" id="UP001617907"/>
    </source>
</evidence>
<dbReference type="Proteomes" id="UP001617907">
    <property type="component" value="Unassembled WGS sequence"/>
</dbReference>
<evidence type="ECO:0000259" key="3">
    <source>
        <dbReference type="SMART" id="SM00091"/>
    </source>
</evidence>
<dbReference type="InterPro" id="IPR035965">
    <property type="entry name" value="PAS-like_dom_sf"/>
</dbReference>
<dbReference type="InterPro" id="IPR000014">
    <property type="entry name" value="PAS"/>
</dbReference>
<keyword evidence="1" id="KW-0378">Hydrolase</keyword>
<dbReference type="InterPro" id="IPR036457">
    <property type="entry name" value="PPM-type-like_dom_sf"/>
</dbReference>
<evidence type="ECO:0000256" key="2">
    <source>
        <dbReference type="SAM" id="MobiDB-lite"/>
    </source>
</evidence>
<feature type="domain" description="PPM-type phosphatase" evidence="4">
    <location>
        <begin position="428"/>
        <end position="644"/>
    </location>
</feature>
<dbReference type="InterPro" id="IPR013655">
    <property type="entry name" value="PAS_fold_3"/>
</dbReference>
<dbReference type="Pfam" id="PF08447">
    <property type="entry name" value="PAS_3"/>
    <property type="match status" value="1"/>
</dbReference>
<dbReference type="InterPro" id="IPR013656">
    <property type="entry name" value="PAS_4"/>
</dbReference>
<dbReference type="InterPro" id="IPR052016">
    <property type="entry name" value="Bact_Sigma-Reg"/>
</dbReference>
<dbReference type="Pfam" id="PF07228">
    <property type="entry name" value="SpoIIE"/>
    <property type="match status" value="1"/>
</dbReference>
<comment type="caution">
    <text evidence="5">The sequence shown here is derived from an EMBL/GenBank/DDBJ whole genome shotgun (WGS) entry which is preliminary data.</text>
</comment>
<dbReference type="Pfam" id="PF08448">
    <property type="entry name" value="PAS_4"/>
    <property type="match status" value="1"/>
</dbReference>
<dbReference type="PANTHER" id="PTHR43156">
    <property type="entry name" value="STAGE II SPORULATION PROTEIN E-RELATED"/>
    <property type="match status" value="1"/>
</dbReference>
<feature type="domain" description="PAS" evidence="3">
    <location>
        <begin position="109"/>
        <end position="175"/>
    </location>
</feature>